<dbReference type="PROSITE" id="PS51420">
    <property type="entry name" value="RHO"/>
    <property type="match status" value="1"/>
</dbReference>
<dbReference type="SMART" id="SM00173">
    <property type="entry name" value="RAS"/>
    <property type="match status" value="1"/>
</dbReference>
<keyword evidence="3" id="KW-1185">Reference proteome</keyword>
<dbReference type="InterPro" id="IPR005225">
    <property type="entry name" value="Small_GTP-bd"/>
</dbReference>
<name>A0AAU9JGZ8_9CILI</name>
<dbReference type="Pfam" id="PF00071">
    <property type="entry name" value="Ras"/>
    <property type="match status" value="1"/>
</dbReference>
<dbReference type="PROSITE" id="PS51421">
    <property type="entry name" value="RAS"/>
    <property type="match status" value="1"/>
</dbReference>
<evidence type="ECO:0000256" key="1">
    <source>
        <dbReference type="ARBA" id="ARBA00022741"/>
    </source>
</evidence>
<organism evidence="2 3">
    <name type="scientific">Blepharisma stoltei</name>
    <dbReference type="NCBI Taxonomy" id="1481888"/>
    <lineage>
        <taxon>Eukaryota</taxon>
        <taxon>Sar</taxon>
        <taxon>Alveolata</taxon>
        <taxon>Ciliophora</taxon>
        <taxon>Postciliodesmatophora</taxon>
        <taxon>Heterotrichea</taxon>
        <taxon>Heterotrichida</taxon>
        <taxon>Blepharismidae</taxon>
        <taxon>Blepharisma</taxon>
    </lineage>
</organism>
<evidence type="ECO:0000313" key="2">
    <source>
        <dbReference type="EMBL" id="CAG9326169.1"/>
    </source>
</evidence>
<proteinExistence type="predicted"/>
<reference evidence="2" key="1">
    <citation type="submission" date="2021-09" db="EMBL/GenBank/DDBJ databases">
        <authorList>
            <consortium name="AG Swart"/>
            <person name="Singh M."/>
            <person name="Singh A."/>
            <person name="Seah K."/>
            <person name="Emmerich C."/>
        </authorList>
    </citation>
    <scope>NUCLEOTIDE SEQUENCE</scope>
    <source>
        <strain evidence="2">ATCC30299</strain>
    </source>
</reference>
<accession>A0AAU9JGZ8</accession>
<dbReference type="FunFam" id="3.40.50.300:FF:000808">
    <property type="entry name" value="Small GTP-binding protein, putative"/>
    <property type="match status" value="1"/>
</dbReference>
<keyword evidence="1" id="KW-0547">Nucleotide-binding</keyword>
<dbReference type="PANTHER" id="PTHR47978">
    <property type="match status" value="1"/>
</dbReference>
<dbReference type="Gene3D" id="3.40.50.300">
    <property type="entry name" value="P-loop containing nucleotide triphosphate hydrolases"/>
    <property type="match status" value="1"/>
</dbReference>
<dbReference type="PROSITE" id="PS51419">
    <property type="entry name" value="RAB"/>
    <property type="match status" value="1"/>
</dbReference>
<dbReference type="GO" id="GO:0005525">
    <property type="term" value="F:GTP binding"/>
    <property type="evidence" value="ECO:0007669"/>
    <property type="project" value="InterPro"/>
</dbReference>
<dbReference type="SUPFAM" id="SSF52540">
    <property type="entry name" value="P-loop containing nucleoside triphosphate hydrolases"/>
    <property type="match status" value="1"/>
</dbReference>
<dbReference type="Proteomes" id="UP001162131">
    <property type="component" value="Unassembled WGS sequence"/>
</dbReference>
<protein>
    <recommendedName>
        <fullName evidence="4">Ras-related protein Rab-21</fullName>
    </recommendedName>
</protein>
<dbReference type="PROSITE" id="PS51417">
    <property type="entry name" value="ARF"/>
    <property type="match status" value="1"/>
</dbReference>
<dbReference type="GO" id="GO:0003924">
    <property type="term" value="F:GTPase activity"/>
    <property type="evidence" value="ECO:0007669"/>
    <property type="project" value="InterPro"/>
</dbReference>
<dbReference type="SMART" id="SM00174">
    <property type="entry name" value="RHO"/>
    <property type="match status" value="1"/>
</dbReference>
<dbReference type="NCBIfam" id="TIGR00231">
    <property type="entry name" value="small_GTP"/>
    <property type="match status" value="1"/>
</dbReference>
<dbReference type="SMART" id="SM00176">
    <property type="entry name" value="RAN"/>
    <property type="match status" value="1"/>
</dbReference>
<sequence>MEVDREFKIVTLGEGRVGKTSLAMRYVRGQFNEKEQSTTNANFLEKNIRINETSIKLNIWDTAGQERFRALAPNYYREAKGALLVYDITDKESFWKVVSWVEELKMQADKDISFVIAGNKCDLELDRQIPKEQAIAYAKQIGAAHYSTSAKSGMGVNECFEEIAKLILDKESRSGSPIRSSKARSRVIVKNQEEVVKKKKSGGCC</sequence>
<evidence type="ECO:0008006" key="4">
    <source>
        <dbReference type="Google" id="ProtNLM"/>
    </source>
</evidence>
<dbReference type="SMART" id="SM00175">
    <property type="entry name" value="RAB"/>
    <property type="match status" value="1"/>
</dbReference>
<dbReference type="AlphaFoldDB" id="A0AAU9JGZ8"/>
<comment type="caution">
    <text evidence="2">The sequence shown here is derived from an EMBL/GenBank/DDBJ whole genome shotgun (WGS) entry which is preliminary data.</text>
</comment>
<dbReference type="InterPro" id="IPR027417">
    <property type="entry name" value="P-loop_NTPase"/>
</dbReference>
<gene>
    <name evidence="2" type="ORF">BSTOLATCC_MIC40602</name>
</gene>
<dbReference type="PRINTS" id="PR00449">
    <property type="entry name" value="RASTRNSFRMNG"/>
</dbReference>
<evidence type="ECO:0000313" key="3">
    <source>
        <dbReference type="Proteomes" id="UP001162131"/>
    </source>
</evidence>
<dbReference type="InterPro" id="IPR001806">
    <property type="entry name" value="Small_GTPase"/>
</dbReference>
<dbReference type="EMBL" id="CAJZBQ010000040">
    <property type="protein sequence ID" value="CAG9326169.1"/>
    <property type="molecule type" value="Genomic_DNA"/>
</dbReference>